<dbReference type="InterPro" id="IPR036909">
    <property type="entry name" value="Cyt_c-like_dom_sf"/>
</dbReference>
<name>A0ABX9MQG8_9DEIN</name>
<evidence type="ECO:0000256" key="5">
    <source>
        <dbReference type="SAM" id="SignalP"/>
    </source>
</evidence>
<reference evidence="7 8" key="1">
    <citation type="submission" date="2018-08" db="EMBL/GenBank/DDBJ databases">
        <title>Meiothermus hypogaeus DSM 23238 genome sequencing project.</title>
        <authorList>
            <person name="Da Costa M.S."/>
            <person name="Albuquerque L."/>
            <person name="Raposo P."/>
            <person name="Froufe H.J.C."/>
            <person name="Barroso C.S."/>
            <person name="Egas C."/>
        </authorList>
    </citation>
    <scope>NUCLEOTIDE SEQUENCE [LARGE SCALE GENOMIC DNA]</scope>
    <source>
        <strain evidence="7 8">DSM 23238</strain>
    </source>
</reference>
<protein>
    <submittedName>
        <fullName evidence="7">Cytochrome c-552</fullName>
    </submittedName>
</protein>
<keyword evidence="3 4" id="KW-0408">Iron</keyword>
<dbReference type="Gene3D" id="1.10.760.10">
    <property type="entry name" value="Cytochrome c-like domain"/>
    <property type="match status" value="2"/>
</dbReference>
<evidence type="ECO:0000259" key="6">
    <source>
        <dbReference type="PROSITE" id="PS51007"/>
    </source>
</evidence>
<evidence type="ECO:0000256" key="2">
    <source>
        <dbReference type="ARBA" id="ARBA00022723"/>
    </source>
</evidence>
<dbReference type="PANTHER" id="PTHR35008">
    <property type="entry name" value="BLL4482 PROTEIN-RELATED"/>
    <property type="match status" value="1"/>
</dbReference>
<keyword evidence="1 4" id="KW-0349">Heme</keyword>
<evidence type="ECO:0000256" key="4">
    <source>
        <dbReference type="PROSITE-ProRule" id="PRU00433"/>
    </source>
</evidence>
<accession>A0ABX9MQG8</accession>
<keyword evidence="2 4" id="KW-0479">Metal-binding</keyword>
<dbReference type="PANTHER" id="PTHR35008:SF8">
    <property type="entry name" value="ALCOHOL DEHYDROGENASE CYTOCHROME C SUBUNIT"/>
    <property type="match status" value="1"/>
</dbReference>
<dbReference type="PROSITE" id="PS51007">
    <property type="entry name" value="CYTC"/>
    <property type="match status" value="1"/>
</dbReference>
<comment type="caution">
    <text evidence="7">The sequence shown here is derived from an EMBL/GenBank/DDBJ whole genome shotgun (WGS) entry which is preliminary data.</text>
</comment>
<keyword evidence="8" id="KW-1185">Reference proteome</keyword>
<dbReference type="SUPFAM" id="SSF46626">
    <property type="entry name" value="Cytochrome c"/>
    <property type="match status" value="2"/>
</dbReference>
<sequence>MGSSRVKWLAAAAGAALALAWVMAQGLPQGEGKALVEQRCSVCHGLEVITSNRLSAAEWDAVVGSMIGNGARLDDAERKVVVAYLATHFGKEAAQAAPAPADEGAKVYAACQGCHQANGAGVPGAFPPLARHVPAILAAPGGRAYLPLVVLGGLQGPIEVEGVAYNTPMPAFASLSDAQVAAVLNHVASSWGNAALLKDFKPYTAEEVRALRRPLTPQQVYAQRAKLGLK</sequence>
<proteinExistence type="predicted"/>
<evidence type="ECO:0000313" key="8">
    <source>
        <dbReference type="Proteomes" id="UP000265443"/>
    </source>
</evidence>
<organism evidence="7 8">
    <name type="scientific">Meiothermus hypogaeus</name>
    <dbReference type="NCBI Taxonomy" id="884155"/>
    <lineage>
        <taxon>Bacteria</taxon>
        <taxon>Thermotogati</taxon>
        <taxon>Deinococcota</taxon>
        <taxon>Deinococci</taxon>
        <taxon>Thermales</taxon>
        <taxon>Thermaceae</taxon>
        <taxon>Meiothermus</taxon>
    </lineage>
</organism>
<dbReference type="InterPro" id="IPR051459">
    <property type="entry name" value="Cytochrome_c-type_DH"/>
</dbReference>
<feature type="signal peptide" evidence="5">
    <location>
        <begin position="1"/>
        <end position="24"/>
    </location>
</feature>
<gene>
    <name evidence="7" type="primary">cycA_2</name>
    <name evidence="7" type="ORF">Mhypo_00599</name>
</gene>
<dbReference type="Pfam" id="PF00034">
    <property type="entry name" value="Cytochrom_C"/>
    <property type="match status" value="1"/>
</dbReference>
<dbReference type="EMBL" id="QWKY01000006">
    <property type="protein sequence ID" value="RIH80472.1"/>
    <property type="molecule type" value="Genomic_DNA"/>
</dbReference>
<evidence type="ECO:0000256" key="1">
    <source>
        <dbReference type="ARBA" id="ARBA00022617"/>
    </source>
</evidence>
<evidence type="ECO:0000256" key="3">
    <source>
        <dbReference type="ARBA" id="ARBA00023004"/>
    </source>
</evidence>
<dbReference type="InterPro" id="IPR009056">
    <property type="entry name" value="Cyt_c-like_dom"/>
</dbReference>
<feature type="domain" description="Cytochrome c" evidence="6">
    <location>
        <begin position="99"/>
        <end position="191"/>
    </location>
</feature>
<dbReference type="Proteomes" id="UP000265443">
    <property type="component" value="Unassembled WGS sequence"/>
</dbReference>
<feature type="chain" id="PRO_5046917431" evidence="5">
    <location>
        <begin position="25"/>
        <end position="230"/>
    </location>
</feature>
<keyword evidence="5" id="KW-0732">Signal</keyword>
<evidence type="ECO:0000313" key="7">
    <source>
        <dbReference type="EMBL" id="RIH80472.1"/>
    </source>
</evidence>